<gene>
    <name evidence="6" type="ORF">LCGC14_2061430</name>
</gene>
<reference evidence="6" key="1">
    <citation type="journal article" date="2015" name="Nature">
        <title>Complex archaea that bridge the gap between prokaryotes and eukaryotes.</title>
        <authorList>
            <person name="Spang A."/>
            <person name="Saw J.H."/>
            <person name="Jorgensen S.L."/>
            <person name="Zaremba-Niedzwiedzka K."/>
            <person name="Martijn J."/>
            <person name="Lind A.E."/>
            <person name="van Eijk R."/>
            <person name="Schleper C."/>
            <person name="Guy L."/>
            <person name="Ettema T.J."/>
        </authorList>
    </citation>
    <scope>NUCLEOTIDE SEQUENCE</scope>
</reference>
<dbReference type="AlphaFoldDB" id="A0A0F9EL27"/>
<evidence type="ECO:0000256" key="1">
    <source>
        <dbReference type="ARBA" id="ARBA00004127"/>
    </source>
</evidence>
<feature type="transmembrane region" description="Helical" evidence="5">
    <location>
        <begin position="136"/>
        <end position="169"/>
    </location>
</feature>
<dbReference type="Gene3D" id="1.20.120.1630">
    <property type="match status" value="1"/>
</dbReference>
<dbReference type="InterPro" id="IPR007318">
    <property type="entry name" value="Phopholipid_MeTrfase"/>
</dbReference>
<keyword evidence="4 5" id="KW-0472">Membrane</keyword>
<evidence type="ECO:0000256" key="4">
    <source>
        <dbReference type="ARBA" id="ARBA00023136"/>
    </source>
</evidence>
<evidence type="ECO:0000256" key="5">
    <source>
        <dbReference type="SAM" id="Phobius"/>
    </source>
</evidence>
<name>A0A0F9EL27_9ZZZZ</name>
<dbReference type="EMBL" id="LAZR01024544">
    <property type="protein sequence ID" value="KKL74783.1"/>
    <property type="molecule type" value="Genomic_DNA"/>
</dbReference>
<evidence type="ECO:0008006" key="7">
    <source>
        <dbReference type="Google" id="ProtNLM"/>
    </source>
</evidence>
<feature type="transmembrane region" description="Helical" evidence="5">
    <location>
        <begin position="6"/>
        <end position="23"/>
    </location>
</feature>
<keyword evidence="3 5" id="KW-1133">Transmembrane helix</keyword>
<comment type="subcellular location">
    <subcellularLocation>
        <location evidence="1">Endomembrane system</location>
        <topology evidence="1">Multi-pass membrane protein</topology>
    </subcellularLocation>
</comment>
<dbReference type="GO" id="GO:0012505">
    <property type="term" value="C:endomembrane system"/>
    <property type="evidence" value="ECO:0007669"/>
    <property type="project" value="UniProtKB-SubCell"/>
</dbReference>
<evidence type="ECO:0000256" key="2">
    <source>
        <dbReference type="ARBA" id="ARBA00022692"/>
    </source>
</evidence>
<proteinExistence type="predicted"/>
<protein>
    <recommendedName>
        <fullName evidence="7">Steroid 5-alpha reductase C-terminal domain-containing protein</fullName>
    </recommendedName>
</protein>
<evidence type="ECO:0000313" key="6">
    <source>
        <dbReference type="EMBL" id="KKL74783.1"/>
    </source>
</evidence>
<keyword evidence="2 5" id="KW-0812">Transmembrane</keyword>
<feature type="transmembrane region" description="Helical" evidence="5">
    <location>
        <begin position="83"/>
        <end position="103"/>
    </location>
</feature>
<dbReference type="InterPro" id="IPR052527">
    <property type="entry name" value="Metal_cation-efflux_comp"/>
</dbReference>
<comment type="caution">
    <text evidence="6">The sequence shown here is derived from an EMBL/GenBank/DDBJ whole genome shotgun (WGS) entry which is preliminary data.</text>
</comment>
<dbReference type="PANTHER" id="PTHR43847">
    <property type="entry name" value="BLL3993 PROTEIN"/>
    <property type="match status" value="1"/>
</dbReference>
<sequence>MYLMFMISVFGMISIIPFYFWSLEHIKLKERYGQMKGLKIAKIFGLISGWGFFIFLFGIWISAQPKFEIPLFQYNLNIIGYPIHLFHLIIAIPIISVGAWFGIVGVKEVTLKVAETHRPNKVVITGLYSKVRHPQYFGAILAHIGISLILSSLFSMISTPLIILVIYLFSWKEEKELEREFGKEYIAYKNHTPMLLPRLRKKRIKNK</sequence>
<feature type="transmembrane region" description="Helical" evidence="5">
    <location>
        <begin position="43"/>
        <end position="63"/>
    </location>
</feature>
<evidence type="ECO:0000256" key="3">
    <source>
        <dbReference type="ARBA" id="ARBA00022989"/>
    </source>
</evidence>
<accession>A0A0F9EL27</accession>
<dbReference type="Pfam" id="PF04191">
    <property type="entry name" value="PEMT"/>
    <property type="match status" value="1"/>
</dbReference>
<dbReference type="PANTHER" id="PTHR43847:SF1">
    <property type="entry name" value="BLL3993 PROTEIN"/>
    <property type="match status" value="1"/>
</dbReference>
<organism evidence="6">
    <name type="scientific">marine sediment metagenome</name>
    <dbReference type="NCBI Taxonomy" id="412755"/>
    <lineage>
        <taxon>unclassified sequences</taxon>
        <taxon>metagenomes</taxon>
        <taxon>ecological metagenomes</taxon>
    </lineage>
</organism>